<dbReference type="InterPro" id="IPR011990">
    <property type="entry name" value="TPR-like_helical_dom_sf"/>
</dbReference>
<dbReference type="InterPro" id="IPR050767">
    <property type="entry name" value="Sel1_AlgK"/>
</dbReference>
<proteinExistence type="predicted"/>
<sequence>MPDLSKYDLDFRPKNYWDLRDVLTFVEAKITGKERKEIIKKEIQEGRRVPEELLKGSLDKNLRKLLGSMHPSFMGGEYLPKLEDADVIIASINLESTTSDVIVVIARLTDRGIEYRVEDEYLDSYPEGREHFKVQPKFSKEPLSFKELIDLIDSAEENGGLVESAKNCNYEAEIGYELEDVYDFGTAKSAFYPQLEDWYDEVNEEWLKKKKEELRQVKIEDEKVVSAKELEQDEKITDTSDDYPKGDFKTAYNAFLQLAEQGVASAQYNLGCMYAGGQGVLQDYKEAFKWYRLAAEQGHATAQYNLGTMYDEGTGVPQDDKESAKWWKLSAEQEFAEAQFSLGNIYEDGQGVPQDFVLSHMWFNLAGSN</sequence>
<dbReference type="Pfam" id="PF08238">
    <property type="entry name" value="Sel1"/>
    <property type="match status" value="3"/>
</dbReference>
<evidence type="ECO:0008006" key="2">
    <source>
        <dbReference type="Google" id="ProtNLM"/>
    </source>
</evidence>
<organism evidence="1">
    <name type="scientific">marine metagenome</name>
    <dbReference type="NCBI Taxonomy" id="408172"/>
    <lineage>
        <taxon>unclassified sequences</taxon>
        <taxon>metagenomes</taxon>
        <taxon>ecological metagenomes</taxon>
    </lineage>
</organism>
<accession>A0A382KXX6</accession>
<protein>
    <recommendedName>
        <fullName evidence="2">Sel1 repeat family protein</fullName>
    </recommendedName>
</protein>
<dbReference type="SMART" id="SM00671">
    <property type="entry name" value="SEL1"/>
    <property type="match status" value="3"/>
</dbReference>
<evidence type="ECO:0000313" key="1">
    <source>
        <dbReference type="EMBL" id="SVC29306.1"/>
    </source>
</evidence>
<dbReference type="Gene3D" id="1.25.40.10">
    <property type="entry name" value="Tetratricopeptide repeat domain"/>
    <property type="match status" value="1"/>
</dbReference>
<name>A0A382KXX6_9ZZZZ</name>
<feature type="non-terminal residue" evidence="1">
    <location>
        <position position="369"/>
    </location>
</feature>
<dbReference type="EMBL" id="UINC01083522">
    <property type="protein sequence ID" value="SVC29306.1"/>
    <property type="molecule type" value="Genomic_DNA"/>
</dbReference>
<dbReference type="AlphaFoldDB" id="A0A382KXX6"/>
<dbReference type="InterPro" id="IPR006597">
    <property type="entry name" value="Sel1-like"/>
</dbReference>
<reference evidence="1" key="1">
    <citation type="submission" date="2018-05" db="EMBL/GenBank/DDBJ databases">
        <authorList>
            <person name="Lanie J.A."/>
            <person name="Ng W.-L."/>
            <person name="Kazmierczak K.M."/>
            <person name="Andrzejewski T.M."/>
            <person name="Davidsen T.M."/>
            <person name="Wayne K.J."/>
            <person name="Tettelin H."/>
            <person name="Glass J.I."/>
            <person name="Rusch D."/>
            <person name="Podicherti R."/>
            <person name="Tsui H.-C.T."/>
            <person name="Winkler M.E."/>
        </authorList>
    </citation>
    <scope>NUCLEOTIDE SEQUENCE</scope>
</reference>
<gene>
    <name evidence="1" type="ORF">METZ01_LOCUS282160</name>
</gene>
<dbReference type="PANTHER" id="PTHR11102:SF160">
    <property type="entry name" value="ERAD-ASSOCIATED E3 UBIQUITIN-PROTEIN LIGASE COMPONENT HRD3"/>
    <property type="match status" value="1"/>
</dbReference>
<dbReference type="SUPFAM" id="SSF81901">
    <property type="entry name" value="HCP-like"/>
    <property type="match status" value="1"/>
</dbReference>
<dbReference type="PANTHER" id="PTHR11102">
    <property type="entry name" value="SEL-1-LIKE PROTEIN"/>
    <property type="match status" value="1"/>
</dbReference>